<dbReference type="Proteomes" id="UP000242699">
    <property type="component" value="Unassembled WGS sequence"/>
</dbReference>
<feature type="transmembrane region" description="Helical" evidence="1">
    <location>
        <begin position="68"/>
        <end position="86"/>
    </location>
</feature>
<keyword evidence="1" id="KW-0812">Transmembrane</keyword>
<organism evidence="2 3">
    <name type="scientific">Sulfobacillus benefaciens</name>
    <dbReference type="NCBI Taxonomy" id="453960"/>
    <lineage>
        <taxon>Bacteria</taxon>
        <taxon>Bacillati</taxon>
        <taxon>Bacillota</taxon>
        <taxon>Clostridia</taxon>
        <taxon>Eubacteriales</taxon>
        <taxon>Clostridiales Family XVII. Incertae Sedis</taxon>
        <taxon>Sulfobacillus</taxon>
    </lineage>
</organism>
<dbReference type="AlphaFoldDB" id="A0A2T2X6D0"/>
<protein>
    <submittedName>
        <fullName evidence="2">Uncharacterized protein</fullName>
    </submittedName>
</protein>
<proteinExistence type="predicted"/>
<keyword evidence="1" id="KW-1133">Transmembrane helix</keyword>
<dbReference type="EMBL" id="PXYT01000013">
    <property type="protein sequence ID" value="PSR30060.1"/>
    <property type="molecule type" value="Genomic_DNA"/>
</dbReference>
<reference evidence="2 3" key="1">
    <citation type="journal article" date="2014" name="BMC Genomics">
        <title>Comparison of environmental and isolate Sulfobacillus genomes reveals diverse carbon, sulfur, nitrogen, and hydrogen metabolisms.</title>
        <authorList>
            <person name="Justice N.B."/>
            <person name="Norman A."/>
            <person name="Brown C.T."/>
            <person name="Singh A."/>
            <person name="Thomas B.C."/>
            <person name="Banfield J.F."/>
        </authorList>
    </citation>
    <scope>NUCLEOTIDE SEQUENCE [LARGE SCALE GENOMIC DNA]</scope>
    <source>
        <strain evidence="2">AMDSBA1</strain>
    </source>
</reference>
<comment type="caution">
    <text evidence="2">The sequence shown here is derived from an EMBL/GenBank/DDBJ whole genome shotgun (WGS) entry which is preliminary data.</text>
</comment>
<sequence>MNFSSATLHGIYQTPYLDAWIRNSVALSRPRRLWQFYQDAGYCVDRPQDVRLVPLVLREERVSRLRKIFRLYIFAEMGVSTVMGPAAPFIGLPLLAMILLKWSIDIGWCYGLDMREKNIQHEVGRIFTHRFSQVVWQRGYEGLTYRRLATTATRLLLMGWGQELKWADQITGKIRSELRRKLGEE</sequence>
<name>A0A2T2X6D0_9FIRM</name>
<evidence type="ECO:0000313" key="3">
    <source>
        <dbReference type="Proteomes" id="UP000242699"/>
    </source>
</evidence>
<gene>
    <name evidence="2" type="ORF">C7B43_07195</name>
</gene>
<evidence type="ECO:0000313" key="2">
    <source>
        <dbReference type="EMBL" id="PSR30060.1"/>
    </source>
</evidence>
<evidence type="ECO:0000256" key="1">
    <source>
        <dbReference type="SAM" id="Phobius"/>
    </source>
</evidence>
<accession>A0A2T2X6D0</accession>
<keyword evidence="1" id="KW-0472">Membrane</keyword>